<dbReference type="PANTHER" id="PTHR13847">
    <property type="entry name" value="SARCOSINE DEHYDROGENASE-RELATED"/>
    <property type="match status" value="1"/>
</dbReference>
<dbReference type="Gene3D" id="3.50.50.60">
    <property type="entry name" value="FAD/NAD(P)-binding domain"/>
    <property type="match status" value="1"/>
</dbReference>
<accession>A0ABW5FQ95</accession>
<reference evidence="4" key="1">
    <citation type="journal article" date="2019" name="Int. J. Syst. Evol. Microbiol.">
        <title>The Global Catalogue of Microorganisms (GCM) 10K type strain sequencing project: providing services to taxonomists for standard genome sequencing and annotation.</title>
        <authorList>
            <consortium name="The Broad Institute Genomics Platform"/>
            <consortium name="The Broad Institute Genome Sequencing Center for Infectious Disease"/>
            <person name="Wu L."/>
            <person name="Ma J."/>
        </authorList>
    </citation>
    <scope>NUCLEOTIDE SEQUENCE [LARGE SCALE GENOMIC DNA]</scope>
    <source>
        <strain evidence="4">CGMCC 4.7645</strain>
    </source>
</reference>
<dbReference type="Pfam" id="PF01266">
    <property type="entry name" value="DAO"/>
    <property type="match status" value="1"/>
</dbReference>
<proteinExistence type="predicted"/>
<comment type="caution">
    <text evidence="3">The sequence shown here is derived from an EMBL/GenBank/DDBJ whole genome shotgun (WGS) entry which is preliminary data.</text>
</comment>
<organism evidence="3 4">
    <name type="scientific">Amycolatopsis pigmentata</name>
    <dbReference type="NCBI Taxonomy" id="450801"/>
    <lineage>
        <taxon>Bacteria</taxon>
        <taxon>Bacillati</taxon>
        <taxon>Actinomycetota</taxon>
        <taxon>Actinomycetes</taxon>
        <taxon>Pseudonocardiales</taxon>
        <taxon>Pseudonocardiaceae</taxon>
        <taxon>Amycolatopsis</taxon>
    </lineage>
</organism>
<dbReference type="EC" id="1.-.-.-" evidence="3"/>
<evidence type="ECO:0000313" key="4">
    <source>
        <dbReference type="Proteomes" id="UP001597417"/>
    </source>
</evidence>
<evidence type="ECO:0000259" key="2">
    <source>
        <dbReference type="Pfam" id="PF01266"/>
    </source>
</evidence>
<dbReference type="InterPro" id="IPR006076">
    <property type="entry name" value="FAD-dep_OxRdtase"/>
</dbReference>
<name>A0ABW5FQ95_9PSEU</name>
<dbReference type="RefSeq" id="WP_378264707.1">
    <property type="nucleotide sequence ID" value="NZ_JBHUKR010000006.1"/>
</dbReference>
<dbReference type="EMBL" id="JBHUKR010000006">
    <property type="protein sequence ID" value="MFD2417213.1"/>
    <property type="molecule type" value="Genomic_DNA"/>
</dbReference>
<evidence type="ECO:0000256" key="1">
    <source>
        <dbReference type="ARBA" id="ARBA00023002"/>
    </source>
</evidence>
<keyword evidence="1 3" id="KW-0560">Oxidoreductase</keyword>
<feature type="domain" description="FAD dependent oxidoreductase" evidence="2">
    <location>
        <begin position="2"/>
        <end position="345"/>
    </location>
</feature>
<dbReference type="InterPro" id="IPR036188">
    <property type="entry name" value="FAD/NAD-bd_sf"/>
</dbReference>
<dbReference type="PANTHER" id="PTHR13847:SF289">
    <property type="entry name" value="GLYCINE OXIDASE"/>
    <property type="match status" value="1"/>
</dbReference>
<protein>
    <submittedName>
        <fullName evidence="3">NAD(P)/FAD-dependent oxidoreductase</fullName>
        <ecNumber evidence="3">1.-.-.-</ecNumber>
    </submittedName>
</protein>
<keyword evidence="4" id="KW-1185">Reference proteome</keyword>
<dbReference type="SUPFAM" id="SSF51905">
    <property type="entry name" value="FAD/NAD(P)-binding domain"/>
    <property type="match status" value="1"/>
</dbReference>
<sequence>MRIAIVGLGVVGASVARALALDGAEVTVFERRRPGGGTSGTSYGWINSHRKEPRSYHELNREGMAEHEALWGAGGDFYVRSGALEWAIDDAGRERLAANDAQLRDYGYPLEVITRERAAEIAGDVLIPPGVTEVSWYPGECYARPVALLARLWDEARDHGAILRCPVGVTGVEPLANGARVHTGVPEPERFDRVVLAAGRWTGELTRMVEPAIPMVAPEAPVSPGFLAYTTPIAARVSCPVVAPQLNFRPDGGGRLLMQALDLNAQATAGERSRPGPTFTAEILDRLRSLLRGGEHARIERVDLGLRSLPADGHTVAGLDDSGSVYILATHSGITLGPLLGKFAAREILHDEPVARLRDFRPQRFTGATAFPQLTPARQPGEQ</sequence>
<gene>
    <name evidence="3" type="ORF">ACFSXZ_12845</name>
</gene>
<dbReference type="GO" id="GO:0016491">
    <property type="term" value="F:oxidoreductase activity"/>
    <property type="evidence" value="ECO:0007669"/>
    <property type="project" value="UniProtKB-KW"/>
</dbReference>
<dbReference type="Proteomes" id="UP001597417">
    <property type="component" value="Unassembled WGS sequence"/>
</dbReference>
<dbReference type="Gene3D" id="3.30.9.10">
    <property type="entry name" value="D-Amino Acid Oxidase, subunit A, domain 2"/>
    <property type="match status" value="1"/>
</dbReference>
<evidence type="ECO:0000313" key="3">
    <source>
        <dbReference type="EMBL" id="MFD2417213.1"/>
    </source>
</evidence>